<gene>
    <name evidence="1" type="ORF">SAMN02746062_01484</name>
</gene>
<dbReference type="OrthoDB" id="9805698at2"/>
<accession>A0A286EDM9</accession>
<dbReference type="Proteomes" id="UP000219669">
    <property type="component" value="Unassembled WGS sequence"/>
</dbReference>
<dbReference type="InterPro" id="IPR027417">
    <property type="entry name" value="P-loop_NTPase"/>
</dbReference>
<protein>
    <recommendedName>
        <fullName evidence="3">AAA domain-containing protein</fullName>
    </recommendedName>
</protein>
<organism evidence="1 2">
    <name type="scientific">Alysiella filiformis DSM 16848</name>
    <dbReference type="NCBI Taxonomy" id="1120981"/>
    <lineage>
        <taxon>Bacteria</taxon>
        <taxon>Pseudomonadati</taxon>
        <taxon>Pseudomonadota</taxon>
        <taxon>Betaproteobacteria</taxon>
        <taxon>Neisseriales</taxon>
        <taxon>Neisseriaceae</taxon>
        <taxon>Alysiella</taxon>
    </lineage>
</organism>
<name>A0A286EDM9_9NEIS</name>
<dbReference type="EMBL" id="OCNF01000012">
    <property type="protein sequence ID" value="SOD69012.1"/>
    <property type="molecule type" value="Genomic_DNA"/>
</dbReference>
<proteinExistence type="predicted"/>
<dbReference type="RefSeq" id="WP_097114514.1">
    <property type="nucleotide sequence ID" value="NZ_CP083931.1"/>
</dbReference>
<evidence type="ECO:0000313" key="2">
    <source>
        <dbReference type="Proteomes" id="UP000219669"/>
    </source>
</evidence>
<reference evidence="1 2" key="1">
    <citation type="submission" date="2017-09" db="EMBL/GenBank/DDBJ databases">
        <authorList>
            <person name="Ehlers B."/>
            <person name="Leendertz F.H."/>
        </authorList>
    </citation>
    <scope>NUCLEOTIDE SEQUENCE [LARGE SCALE GENOMIC DNA]</scope>
    <source>
        <strain evidence="1 2">DSM 16848</strain>
    </source>
</reference>
<evidence type="ECO:0008006" key="3">
    <source>
        <dbReference type="Google" id="ProtNLM"/>
    </source>
</evidence>
<dbReference type="Gene3D" id="3.40.50.300">
    <property type="entry name" value="P-loop containing nucleotide triphosphate hydrolases"/>
    <property type="match status" value="1"/>
</dbReference>
<evidence type="ECO:0000313" key="1">
    <source>
        <dbReference type="EMBL" id="SOD69012.1"/>
    </source>
</evidence>
<dbReference type="AlphaFoldDB" id="A0A286EDM9"/>
<sequence length="181" mass="20763">MKQYILLRGHEGSGKSTFAAQYMAWFKRVYPHAYVLCLDNDEALYDENGQYHFDFPAFQAAHQANMQRQQNTWAMGLAEPHRDILLINANPNQKAQTCLKWLQQAQQHGFETVVYRLHNFFPNAHGVAEHEVWQSYARLNANPVAGEKHLTPVQAMTAAQRAQCQAQGMMVDFDFCDFQAA</sequence>
<keyword evidence="2" id="KW-1185">Reference proteome</keyword>
<dbReference type="SUPFAM" id="SSF52540">
    <property type="entry name" value="P-loop containing nucleoside triphosphate hydrolases"/>
    <property type="match status" value="1"/>
</dbReference>